<feature type="binding site" evidence="9">
    <location>
        <position position="262"/>
    </location>
    <ligand>
        <name>ATP</name>
        <dbReference type="ChEBI" id="CHEBI:30616"/>
    </ligand>
</feature>
<dbReference type="InterPro" id="IPR000577">
    <property type="entry name" value="Carb_kinase_FGGY"/>
</dbReference>
<feature type="binding site" evidence="9">
    <location>
        <position position="240"/>
    </location>
    <ligand>
        <name>glycerol</name>
        <dbReference type="ChEBI" id="CHEBI:17754"/>
    </ligand>
</feature>
<evidence type="ECO:0000256" key="10">
    <source>
        <dbReference type="RuleBase" id="RU003733"/>
    </source>
</evidence>
<proteinExistence type="inferred from homology"/>
<dbReference type="GO" id="GO:0019563">
    <property type="term" value="P:glycerol catabolic process"/>
    <property type="evidence" value="ECO:0007669"/>
    <property type="project" value="UniProtKB-UniRule"/>
</dbReference>
<feature type="domain" description="Carbohydrate kinase FGGY C-terminal" evidence="12">
    <location>
        <begin position="257"/>
        <end position="444"/>
    </location>
</feature>
<feature type="binding site" evidence="9">
    <location>
        <position position="80"/>
    </location>
    <ligand>
        <name>sn-glycerol 3-phosphate</name>
        <dbReference type="ChEBI" id="CHEBI:57597"/>
    </ligand>
</feature>
<evidence type="ECO:0000256" key="2">
    <source>
        <dbReference type="ARBA" id="ARBA00009156"/>
    </source>
</evidence>
<dbReference type="GO" id="GO:0004370">
    <property type="term" value="F:glycerol kinase activity"/>
    <property type="evidence" value="ECO:0007669"/>
    <property type="project" value="UniProtKB-UniRule"/>
</dbReference>
<evidence type="ECO:0000313" key="13">
    <source>
        <dbReference type="EMBL" id="HFX13901.1"/>
    </source>
</evidence>
<gene>
    <name evidence="9 13" type="primary">glpK</name>
    <name evidence="13" type="ORF">ENW00_07125</name>
</gene>
<feature type="binding site" evidence="9">
    <location>
        <position position="305"/>
    </location>
    <ligand>
        <name>ADP</name>
        <dbReference type="ChEBI" id="CHEBI:456216"/>
    </ligand>
</feature>
<comment type="pathway">
    <text evidence="1 9">Polyol metabolism; glycerol degradation via glycerol kinase pathway; sn-glycerol 3-phosphate from glycerol: step 1/1.</text>
</comment>
<dbReference type="Gene3D" id="3.30.420.40">
    <property type="match status" value="2"/>
</dbReference>
<feature type="binding site" evidence="9">
    <location>
        <position position="80"/>
    </location>
    <ligand>
        <name>glycerol</name>
        <dbReference type="ChEBI" id="CHEBI:17754"/>
    </ligand>
</feature>
<dbReference type="InterPro" id="IPR018484">
    <property type="entry name" value="FGGY_N"/>
</dbReference>
<keyword evidence="3 9" id="KW-0808">Transferase</keyword>
<dbReference type="PANTHER" id="PTHR10196:SF69">
    <property type="entry name" value="GLYCEROL KINASE"/>
    <property type="match status" value="1"/>
</dbReference>
<keyword evidence="5 9" id="KW-0418">Kinase</keyword>
<dbReference type="Pfam" id="PF00370">
    <property type="entry name" value="FGGY_N"/>
    <property type="match status" value="1"/>
</dbReference>
<evidence type="ECO:0000256" key="7">
    <source>
        <dbReference type="ARBA" id="ARBA00022840"/>
    </source>
</evidence>
<feature type="binding site" evidence="9">
    <location>
        <position position="241"/>
    </location>
    <ligand>
        <name>glycerol</name>
        <dbReference type="ChEBI" id="CHEBI:17754"/>
    </ligand>
</feature>
<feature type="binding site" evidence="9">
    <location>
        <position position="305"/>
    </location>
    <ligand>
        <name>ATP</name>
        <dbReference type="ChEBI" id="CHEBI:30616"/>
    </ligand>
</feature>
<dbReference type="FunFam" id="3.30.420.40:FF:000008">
    <property type="entry name" value="Glycerol kinase"/>
    <property type="match status" value="1"/>
</dbReference>
<dbReference type="AlphaFoldDB" id="A0A7C3RW32"/>
<reference evidence="13" key="1">
    <citation type="journal article" date="2020" name="mSystems">
        <title>Genome- and Community-Level Interaction Insights into Carbon Utilization and Element Cycling Functions of Hydrothermarchaeota in Hydrothermal Sediment.</title>
        <authorList>
            <person name="Zhou Z."/>
            <person name="Liu Y."/>
            <person name="Xu W."/>
            <person name="Pan J."/>
            <person name="Luo Z.H."/>
            <person name="Li M."/>
        </authorList>
    </citation>
    <scope>NUCLEOTIDE SEQUENCE [LARGE SCALE GENOMIC DNA]</scope>
    <source>
        <strain evidence="13">SpSt-81</strain>
    </source>
</reference>
<dbReference type="InterPro" id="IPR005999">
    <property type="entry name" value="Glycerol_kin"/>
</dbReference>
<feature type="binding site" evidence="9">
    <location>
        <position position="10"/>
    </location>
    <ligand>
        <name>ATP</name>
        <dbReference type="ChEBI" id="CHEBI:30616"/>
    </ligand>
</feature>
<feature type="binding site" evidence="9">
    <location>
        <position position="11"/>
    </location>
    <ligand>
        <name>ATP</name>
        <dbReference type="ChEBI" id="CHEBI:30616"/>
    </ligand>
</feature>
<dbReference type="FunFam" id="3.30.420.40:FF:000007">
    <property type="entry name" value="Glycerol kinase"/>
    <property type="match status" value="1"/>
</dbReference>
<dbReference type="UniPathway" id="UPA00618">
    <property type="reaction ID" value="UER00672"/>
</dbReference>
<evidence type="ECO:0000259" key="11">
    <source>
        <dbReference type="Pfam" id="PF00370"/>
    </source>
</evidence>
<keyword evidence="4 9" id="KW-0547">Nucleotide-binding</keyword>
<feature type="binding site" evidence="9">
    <location>
        <position position="309"/>
    </location>
    <ligand>
        <name>ATP</name>
        <dbReference type="ChEBI" id="CHEBI:30616"/>
    </ligand>
</feature>
<dbReference type="CDD" id="cd07786">
    <property type="entry name" value="FGGY_EcGK_like"/>
    <property type="match status" value="1"/>
</dbReference>
<dbReference type="PANTHER" id="PTHR10196">
    <property type="entry name" value="SUGAR KINASE"/>
    <property type="match status" value="1"/>
</dbReference>
<feature type="binding site" evidence="9">
    <location>
        <position position="406"/>
    </location>
    <ligand>
        <name>ATP</name>
        <dbReference type="ChEBI" id="CHEBI:30616"/>
    </ligand>
</feature>
<feature type="binding site" evidence="9">
    <location>
        <position position="262"/>
    </location>
    <ligand>
        <name>ADP</name>
        <dbReference type="ChEBI" id="CHEBI:456216"/>
    </ligand>
</feature>
<dbReference type="PROSITE" id="PS00445">
    <property type="entry name" value="FGGY_KINASES_2"/>
    <property type="match status" value="1"/>
</dbReference>
<feature type="binding site" evidence="9">
    <location>
        <position position="14"/>
    </location>
    <ligand>
        <name>ADP</name>
        <dbReference type="ChEBI" id="CHEBI:456216"/>
    </ligand>
</feature>
<dbReference type="InterPro" id="IPR043129">
    <property type="entry name" value="ATPase_NBD"/>
</dbReference>
<dbReference type="Pfam" id="PF02782">
    <property type="entry name" value="FGGY_C"/>
    <property type="match status" value="1"/>
</dbReference>
<dbReference type="GO" id="GO:0005829">
    <property type="term" value="C:cytosol"/>
    <property type="evidence" value="ECO:0007669"/>
    <property type="project" value="TreeGrafter"/>
</dbReference>
<dbReference type="HAMAP" id="MF_00186">
    <property type="entry name" value="Glycerol_kin"/>
    <property type="match status" value="1"/>
</dbReference>
<dbReference type="PROSITE" id="PS00933">
    <property type="entry name" value="FGGY_KINASES_1"/>
    <property type="match status" value="1"/>
</dbReference>
<dbReference type="GO" id="GO:0006072">
    <property type="term" value="P:glycerol-3-phosphate metabolic process"/>
    <property type="evidence" value="ECO:0007669"/>
    <property type="project" value="InterPro"/>
</dbReference>
<sequence>MYILALDQGTTSSRAIVFDSLGNIISMAQKEFPQIFPKPGWVEHNPWDIWNSQKEVMIEAVYKSGISPKEISAIGVTNQRETTIVWDKETGEPIYNAIVWQCRRTANYCEELKKEGLSELIKEKTGLVIDAYFSGPKIKWILDNIPNARRKAEEGKLLFGTVDTWLIWNLTGGKVHVTDYSNASRTMLFNLKTLDWDDELLEIMNIPRVMMPKVLPSSCVYGTCHIIDNFEIPISGDAGDQQAALFGQCGFEEGIVKNTYGTGCFILLNTGKNIKYSSKGLITTIAYGVGDEIYYALEGSVFIAGAVIQWLRDNLGIIKNSLESEILAKSVDDNGGVFFVPAFVGLGAPYWDMFARGLIIGITRGTQKGHIIRAALEAIAYQTQDVLELMSEETGIKIRELRVDGGASANNFLMQFQSDISNIRVIRPLITETTSLGAAFLAGLGVGLWKSTDELKHLWREEKIFEPCLSEEKRGELLKKWKEAVRRAKNWE</sequence>
<evidence type="ECO:0000256" key="4">
    <source>
        <dbReference type="ARBA" id="ARBA00022741"/>
    </source>
</evidence>
<dbReference type="NCBIfam" id="TIGR01311">
    <property type="entry name" value="glycerol_kin"/>
    <property type="match status" value="1"/>
</dbReference>
<comment type="catalytic activity">
    <reaction evidence="8 9">
        <text>glycerol + ATP = sn-glycerol 3-phosphate + ADP + H(+)</text>
        <dbReference type="Rhea" id="RHEA:21644"/>
        <dbReference type="ChEBI" id="CHEBI:15378"/>
        <dbReference type="ChEBI" id="CHEBI:17754"/>
        <dbReference type="ChEBI" id="CHEBI:30616"/>
        <dbReference type="ChEBI" id="CHEBI:57597"/>
        <dbReference type="ChEBI" id="CHEBI:456216"/>
        <dbReference type="EC" id="2.7.1.30"/>
    </reaction>
</comment>
<keyword evidence="6 9" id="KW-0319">Glycerol metabolism</keyword>
<keyword evidence="7 9" id="KW-0067">ATP-binding</keyword>
<feature type="binding site" evidence="9">
    <location>
        <position position="12"/>
    </location>
    <ligand>
        <name>ATP</name>
        <dbReference type="ChEBI" id="CHEBI:30616"/>
    </ligand>
</feature>
<protein>
    <recommendedName>
        <fullName evidence="9">Glycerol kinase</fullName>
        <ecNumber evidence="9">2.7.1.30</ecNumber>
    </recommendedName>
    <alternativeName>
        <fullName evidence="9">ATP:glycerol 3-phosphotransferase</fullName>
    </alternativeName>
    <alternativeName>
        <fullName evidence="9">Glycerokinase</fullName>
        <shortName evidence="9">GK</shortName>
    </alternativeName>
</protein>
<feature type="domain" description="Carbohydrate kinase FGGY N-terminal" evidence="11">
    <location>
        <begin position="2"/>
        <end position="247"/>
    </location>
</feature>
<feature type="binding site" evidence="9">
    <location>
        <position position="132"/>
    </location>
    <ligand>
        <name>glycerol</name>
        <dbReference type="ChEBI" id="CHEBI:17754"/>
    </ligand>
</feature>
<accession>A0A7C3RW32</accession>
<feature type="binding site" evidence="9">
    <location>
        <position position="81"/>
    </location>
    <ligand>
        <name>sn-glycerol 3-phosphate</name>
        <dbReference type="ChEBI" id="CHEBI:57597"/>
    </ligand>
</feature>
<evidence type="ECO:0000256" key="3">
    <source>
        <dbReference type="ARBA" id="ARBA00022679"/>
    </source>
</evidence>
<name>A0A7C3RW32_DICTH</name>
<organism evidence="13">
    <name type="scientific">Dictyoglomus thermophilum</name>
    <dbReference type="NCBI Taxonomy" id="14"/>
    <lineage>
        <taxon>Bacteria</taxon>
        <taxon>Pseudomonadati</taxon>
        <taxon>Dictyoglomota</taxon>
        <taxon>Dictyoglomia</taxon>
        <taxon>Dictyoglomales</taxon>
        <taxon>Dictyoglomaceae</taxon>
        <taxon>Dictyoglomus</taxon>
    </lineage>
</organism>
<dbReference type="GO" id="GO:0005524">
    <property type="term" value="F:ATP binding"/>
    <property type="evidence" value="ECO:0007669"/>
    <property type="project" value="UniProtKB-UniRule"/>
</dbReference>
<comment type="similarity">
    <text evidence="2 9 10">Belongs to the FGGY kinase family.</text>
</comment>
<comment type="activity regulation">
    <text evidence="9">Inhibited by fructose 1,6-bisphosphate (FBP).</text>
</comment>
<evidence type="ECO:0000256" key="5">
    <source>
        <dbReference type="ARBA" id="ARBA00022777"/>
    </source>
</evidence>
<feature type="binding site" evidence="9">
    <location>
        <position position="240"/>
    </location>
    <ligand>
        <name>sn-glycerol 3-phosphate</name>
        <dbReference type="ChEBI" id="CHEBI:57597"/>
    </ligand>
</feature>
<comment type="function">
    <text evidence="9">Key enzyme in the regulation of glycerol uptake and metabolism. Catalyzes the phosphorylation of glycerol to yield sn-glycerol 3-phosphate.</text>
</comment>
<feature type="binding site" evidence="9">
    <location>
        <position position="410"/>
    </location>
    <ligand>
        <name>ADP</name>
        <dbReference type="ChEBI" id="CHEBI:456216"/>
    </ligand>
</feature>
<dbReference type="NCBIfam" id="NF000756">
    <property type="entry name" value="PRK00047.1"/>
    <property type="match status" value="1"/>
</dbReference>
<dbReference type="InterPro" id="IPR018483">
    <property type="entry name" value="Carb_kinase_FGGY_CS"/>
</dbReference>
<evidence type="ECO:0000256" key="8">
    <source>
        <dbReference type="ARBA" id="ARBA00052101"/>
    </source>
</evidence>
<evidence type="ECO:0000259" key="12">
    <source>
        <dbReference type="Pfam" id="PF02782"/>
    </source>
</evidence>
<dbReference type="InterPro" id="IPR018485">
    <property type="entry name" value="FGGY_C"/>
</dbReference>
<dbReference type="PIRSF" id="PIRSF000538">
    <property type="entry name" value="GlpK"/>
    <property type="match status" value="1"/>
</dbReference>
<evidence type="ECO:0000256" key="6">
    <source>
        <dbReference type="ARBA" id="ARBA00022798"/>
    </source>
</evidence>
<feature type="binding site" evidence="9">
    <location>
        <position position="132"/>
    </location>
    <ligand>
        <name>sn-glycerol 3-phosphate</name>
        <dbReference type="ChEBI" id="CHEBI:57597"/>
    </ligand>
</feature>
<feature type="binding site" evidence="9">
    <location>
        <position position="406"/>
    </location>
    <ligand>
        <name>ADP</name>
        <dbReference type="ChEBI" id="CHEBI:456216"/>
    </ligand>
</feature>
<feature type="binding site" evidence="9">
    <location>
        <position position="10"/>
    </location>
    <ligand>
        <name>ADP</name>
        <dbReference type="ChEBI" id="CHEBI:456216"/>
    </ligand>
</feature>
<dbReference type="SUPFAM" id="SSF53067">
    <property type="entry name" value="Actin-like ATPase domain"/>
    <property type="match status" value="2"/>
</dbReference>
<feature type="binding site" evidence="9">
    <location>
        <position position="10"/>
    </location>
    <ligand>
        <name>sn-glycerol 3-phosphate</name>
        <dbReference type="ChEBI" id="CHEBI:57597"/>
    </ligand>
</feature>
<dbReference type="EMBL" id="DTIN01000027">
    <property type="protein sequence ID" value="HFX13901.1"/>
    <property type="molecule type" value="Genomic_DNA"/>
</dbReference>
<evidence type="ECO:0000256" key="1">
    <source>
        <dbReference type="ARBA" id="ARBA00005190"/>
    </source>
</evidence>
<evidence type="ECO:0000256" key="9">
    <source>
        <dbReference type="HAMAP-Rule" id="MF_00186"/>
    </source>
</evidence>
<dbReference type="EC" id="2.7.1.30" evidence="9"/>
<feature type="binding site" evidence="9">
    <location>
        <position position="81"/>
    </location>
    <ligand>
        <name>glycerol</name>
        <dbReference type="ChEBI" id="CHEBI:17754"/>
    </ligand>
</feature>
<comment type="caution">
    <text evidence="13">The sequence shown here is derived from an EMBL/GenBank/DDBJ whole genome shotgun (WGS) entry which is preliminary data.</text>
</comment>